<evidence type="ECO:0000313" key="2">
    <source>
        <dbReference type="EMBL" id="SHK13810.1"/>
    </source>
</evidence>
<accession>A0A1M6Q0S6</accession>
<feature type="transmembrane region" description="Helical" evidence="1">
    <location>
        <begin position="219"/>
        <end position="238"/>
    </location>
</feature>
<organism evidence="2 3">
    <name type="scientific">Anaerocolumna jejuensis DSM 15929</name>
    <dbReference type="NCBI Taxonomy" id="1121322"/>
    <lineage>
        <taxon>Bacteria</taxon>
        <taxon>Bacillati</taxon>
        <taxon>Bacillota</taxon>
        <taxon>Clostridia</taxon>
        <taxon>Lachnospirales</taxon>
        <taxon>Lachnospiraceae</taxon>
        <taxon>Anaerocolumna</taxon>
    </lineage>
</organism>
<keyword evidence="1" id="KW-0472">Membrane</keyword>
<protein>
    <recommendedName>
        <fullName evidence="4">Peptidase family M1</fullName>
    </recommendedName>
</protein>
<name>A0A1M6Q0S6_9FIRM</name>
<dbReference type="RefSeq" id="WP_073274989.1">
    <property type="nucleotide sequence ID" value="NZ_FRAC01000009.1"/>
</dbReference>
<dbReference type="AlphaFoldDB" id="A0A1M6Q0S6"/>
<keyword evidence="1" id="KW-1133">Transmembrane helix</keyword>
<evidence type="ECO:0000313" key="3">
    <source>
        <dbReference type="Proteomes" id="UP000184386"/>
    </source>
</evidence>
<evidence type="ECO:0008006" key="4">
    <source>
        <dbReference type="Google" id="ProtNLM"/>
    </source>
</evidence>
<proteinExistence type="predicted"/>
<dbReference type="Gene3D" id="1.10.390.10">
    <property type="entry name" value="Neutral Protease Domain 2"/>
    <property type="match status" value="1"/>
</dbReference>
<evidence type="ECO:0000256" key="1">
    <source>
        <dbReference type="SAM" id="Phobius"/>
    </source>
</evidence>
<dbReference type="Proteomes" id="UP000184386">
    <property type="component" value="Unassembled WGS sequence"/>
</dbReference>
<feature type="transmembrane region" description="Helical" evidence="1">
    <location>
        <begin position="100"/>
        <end position="128"/>
    </location>
</feature>
<feature type="transmembrane region" description="Helical" evidence="1">
    <location>
        <begin position="173"/>
        <end position="190"/>
    </location>
</feature>
<feature type="transmembrane region" description="Helical" evidence="1">
    <location>
        <begin position="140"/>
        <end position="161"/>
    </location>
</feature>
<gene>
    <name evidence="2" type="ORF">SAMN02745136_01822</name>
</gene>
<keyword evidence="3" id="KW-1185">Reference proteome</keyword>
<feature type="transmembrane region" description="Helical" evidence="1">
    <location>
        <begin position="21"/>
        <end position="38"/>
    </location>
</feature>
<dbReference type="InterPro" id="IPR027268">
    <property type="entry name" value="Peptidase_M4/M1_CTD_sf"/>
</dbReference>
<feature type="transmembrane region" description="Helical" evidence="1">
    <location>
        <begin position="58"/>
        <end position="79"/>
    </location>
</feature>
<feature type="transmembrane region" description="Helical" evidence="1">
    <location>
        <begin position="258"/>
        <end position="276"/>
    </location>
</feature>
<dbReference type="SUPFAM" id="SSF55486">
    <property type="entry name" value="Metalloproteases ('zincins'), catalytic domain"/>
    <property type="match status" value="1"/>
</dbReference>
<dbReference type="EMBL" id="FRAC01000009">
    <property type="protein sequence ID" value="SHK13810.1"/>
    <property type="molecule type" value="Genomic_DNA"/>
</dbReference>
<dbReference type="STRING" id="1121322.SAMN02745136_01822"/>
<sequence length="735" mass="83388">MKFLSQLRVETGRLFCCVRTWLVILLVIASPATGLWIYRAVTSISNSSYTTSLNGTYLGNTALAGALLGALLFGFLTVLELDRVHRTHTNILTEAIVSPLSFYFSQIMALLLAAAVSQIAVLAVWFPYTSARIGSVFHPGLYLEFYLCTMLPAMVFAILFTASVYQIIRRMDLTLILLAAFLLLSIKVWTENWLLRWVNPSIGYLSDDFGHMRLLRSIIWNRLFWLFILLGFWCLSFLFIRRYGRGILRSAAWNARKLYLPFAAALFIAAGIRAYIAQPFLDHSKLEITDDLYNINYNEAVTFSSIHVDARPNLKTGCQWGTASYQLQNTAGQSQMISFRINPGYKISSVSANGTSVKYHDLNNDDQNGKIIEVNLPPAKEITLKIKYGGFPQEWNILDLSQGELEISKDYIYLANQDFAPVPWDFFWSGDDLPQFTSALSLPKEMIPVLFGDGTVEQVGTNPNGTVRWLIHDAGSTLILYAGDYIFEAIQAAGINIDFYYSLKHQRVMEECGVKDIISRVFEYCTSHYGPLSFYQSSNMRLLEIGIAGGGYAGKGASVMSEDSFNEQGLKDSKKGASGSEVLAHEIVHQWWGLGNMFDNGGSNLWSSEGLTVYTTYRMVKEQYGEAYAMEHYVREWQKKVDDYYDNYYVRHPEYLKVLPEKFRTSISNSQSSTRLYCEMPLKLLKAEQLVGGEKKMDIILKKLFTRKIDNNNPYLTYQDFLDACKLTEEDLNLE</sequence>
<keyword evidence="1" id="KW-0812">Transmembrane</keyword>
<dbReference type="OrthoDB" id="9814383at2"/>
<reference evidence="2 3" key="1">
    <citation type="submission" date="2016-11" db="EMBL/GenBank/DDBJ databases">
        <authorList>
            <person name="Jaros S."/>
            <person name="Januszkiewicz K."/>
            <person name="Wedrychowicz H."/>
        </authorList>
    </citation>
    <scope>NUCLEOTIDE SEQUENCE [LARGE SCALE GENOMIC DNA]</scope>
    <source>
        <strain evidence="2 3">DSM 15929</strain>
    </source>
</reference>